<dbReference type="RefSeq" id="WP_277529913.1">
    <property type="nucleotide sequence ID" value="NZ_JAPDIA010000003.1"/>
</dbReference>
<sequence>MTEAGDGGKGGTFRWMLGLGGLSASALGLEMALTNVFGVLLQYHYVSLVVSLAVFGIGAGSYAARRQAASGGRAGGGPGRRRRPGFPGIPGCLRQPLRGCRGAGTRFVYRPAQSLSGKVPLC</sequence>
<evidence type="ECO:0000256" key="1">
    <source>
        <dbReference type="SAM" id="MobiDB-lite"/>
    </source>
</evidence>
<dbReference type="Proteomes" id="UP001153404">
    <property type="component" value="Unassembled WGS sequence"/>
</dbReference>
<organism evidence="3 4">
    <name type="scientific">Cohnella rhizosphaerae</name>
    <dbReference type="NCBI Taxonomy" id="1457232"/>
    <lineage>
        <taxon>Bacteria</taxon>
        <taxon>Bacillati</taxon>
        <taxon>Bacillota</taxon>
        <taxon>Bacilli</taxon>
        <taxon>Bacillales</taxon>
        <taxon>Paenibacillaceae</taxon>
        <taxon>Cohnella</taxon>
    </lineage>
</organism>
<name>A0A9X4KPS4_9BACL</name>
<feature type="transmembrane region" description="Helical" evidence="2">
    <location>
        <begin position="12"/>
        <end position="33"/>
    </location>
</feature>
<protein>
    <submittedName>
        <fullName evidence="3">Uncharacterized protein</fullName>
    </submittedName>
</protein>
<proteinExistence type="predicted"/>
<keyword evidence="2" id="KW-0812">Transmembrane</keyword>
<feature type="region of interest" description="Disordered" evidence="1">
    <location>
        <begin position="69"/>
        <end position="88"/>
    </location>
</feature>
<evidence type="ECO:0000313" key="4">
    <source>
        <dbReference type="Proteomes" id="UP001153404"/>
    </source>
</evidence>
<evidence type="ECO:0000313" key="3">
    <source>
        <dbReference type="EMBL" id="MDG0808941.1"/>
    </source>
</evidence>
<keyword evidence="4" id="KW-1185">Reference proteome</keyword>
<evidence type="ECO:0000256" key="2">
    <source>
        <dbReference type="SAM" id="Phobius"/>
    </source>
</evidence>
<feature type="transmembrane region" description="Helical" evidence="2">
    <location>
        <begin position="45"/>
        <end position="64"/>
    </location>
</feature>
<gene>
    <name evidence="3" type="ORF">OMP40_05730</name>
</gene>
<comment type="caution">
    <text evidence="3">The sequence shown here is derived from an EMBL/GenBank/DDBJ whole genome shotgun (WGS) entry which is preliminary data.</text>
</comment>
<dbReference type="EMBL" id="JAPDIA010000003">
    <property type="protein sequence ID" value="MDG0808941.1"/>
    <property type="molecule type" value="Genomic_DNA"/>
</dbReference>
<keyword evidence="2" id="KW-0472">Membrane</keyword>
<dbReference type="AlphaFoldDB" id="A0A9X4KPS4"/>
<accession>A0A9X4KPS4</accession>
<reference evidence="3" key="1">
    <citation type="submission" date="2022-10" db="EMBL/GenBank/DDBJ databases">
        <title>Comparative genomic analysis of Cohnella hashimotonis sp. nov., isolated from the International Space Station.</title>
        <authorList>
            <person name="Simpson A."/>
            <person name="Venkateswaran K."/>
        </authorList>
    </citation>
    <scope>NUCLEOTIDE SEQUENCE</scope>
    <source>
        <strain evidence="3">DSM 28161</strain>
    </source>
</reference>
<keyword evidence="2" id="KW-1133">Transmembrane helix</keyword>